<dbReference type="Proteomes" id="UP000014480">
    <property type="component" value="Unassembled WGS sequence"/>
</dbReference>
<evidence type="ECO:0008006" key="4">
    <source>
        <dbReference type="Google" id="ProtNLM"/>
    </source>
</evidence>
<evidence type="ECO:0000313" key="2">
    <source>
        <dbReference type="EMBL" id="TDZ23149.1"/>
    </source>
</evidence>
<comment type="caution">
    <text evidence="2">The sequence shown here is derived from an EMBL/GenBank/DDBJ whole genome shotgun (WGS) entry which is preliminary data.</text>
</comment>
<feature type="chain" id="PRO_5019757850" description="Secreted protein" evidence="1">
    <location>
        <begin position="21"/>
        <end position="91"/>
    </location>
</feature>
<keyword evidence="3" id="KW-1185">Reference proteome</keyword>
<feature type="signal peptide" evidence="1">
    <location>
        <begin position="1"/>
        <end position="20"/>
    </location>
</feature>
<proteinExistence type="predicted"/>
<evidence type="ECO:0000256" key="1">
    <source>
        <dbReference type="SAM" id="SignalP"/>
    </source>
</evidence>
<organism evidence="2 3">
    <name type="scientific">Colletotrichum orbiculare (strain 104-T / ATCC 96160 / CBS 514.97 / LARS 414 / MAFF 240422)</name>
    <name type="common">Cucumber anthracnose fungus</name>
    <name type="synonym">Colletotrichum lagenarium</name>
    <dbReference type="NCBI Taxonomy" id="1213857"/>
    <lineage>
        <taxon>Eukaryota</taxon>
        <taxon>Fungi</taxon>
        <taxon>Dikarya</taxon>
        <taxon>Ascomycota</taxon>
        <taxon>Pezizomycotina</taxon>
        <taxon>Sordariomycetes</taxon>
        <taxon>Hypocreomycetidae</taxon>
        <taxon>Glomerellales</taxon>
        <taxon>Glomerellaceae</taxon>
        <taxon>Colletotrichum</taxon>
        <taxon>Colletotrichum orbiculare species complex</taxon>
    </lineage>
</organism>
<dbReference type="AlphaFoldDB" id="A0A484FXE1"/>
<name>A0A484FXE1_COLOR</name>
<reference evidence="3" key="1">
    <citation type="journal article" date="2013" name="New Phytol.">
        <title>Comparative genomic and transcriptomic analyses reveal the hemibiotrophic stage shift of Colletotrichum fungi.</title>
        <authorList>
            <person name="Gan P."/>
            <person name="Ikeda K."/>
            <person name="Irieda H."/>
            <person name="Narusaka M."/>
            <person name="O'Connell R.J."/>
            <person name="Narusaka Y."/>
            <person name="Takano Y."/>
            <person name="Kubo Y."/>
            <person name="Shirasu K."/>
        </authorList>
    </citation>
    <scope>NUCLEOTIDE SEQUENCE [LARGE SCALE GENOMIC DNA]</scope>
    <source>
        <strain evidence="3">104-T / ATCC 96160 / CBS 514.97 / LARS 414 / MAFF 240422</strain>
    </source>
</reference>
<dbReference type="EMBL" id="AMCV02000006">
    <property type="protein sequence ID" value="TDZ23149.1"/>
    <property type="molecule type" value="Genomic_DNA"/>
</dbReference>
<sequence>MKPIAYAFWAAAAALVPVQALRCECGFFNGVGWEYSSGATRLTCRALGGLMEDILWPRCIYDGSEDDWKAECVRVDLVGDSSSGSCDSDED</sequence>
<accession>A0A484FXE1</accession>
<gene>
    <name evidence="2" type="ORF">Cob_v003804</name>
</gene>
<protein>
    <recommendedName>
        <fullName evidence="4">Secreted protein</fullName>
    </recommendedName>
</protein>
<reference evidence="3" key="2">
    <citation type="journal article" date="2019" name="Mol. Plant Microbe Interact.">
        <title>Genome sequence resources for four phytopathogenic fungi from the Colletotrichum orbiculare species complex.</title>
        <authorList>
            <person name="Gan P."/>
            <person name="Tsushima A."/>
            <person name="Narusaka M."/>
            <person name="Narusaka Y."/>
            <person name="Takano Y."/>
            <person name="Kubo Y."/>
            <person name="Shirasu K."/>
        </authorList>
    </citation>
    <scope>GENOME REANNOTATION</scope>
    <source>
        <strain evidence="3">104-T / ATCC 96160 / CBS 514.97 / LARS 414 / MAFF 240422</strain>
    </source>
</reference>
<keyword evidence="1" id="KW-0732">Signal</keyword>
<evidence type="ECO:0000313" key="3">
    <source>
        <dbReference type="Proteomes" id="UP000014480"/>
    </source>
</evidence>